<feature type="domain" description="YcxB-like C-terminal" evidence="2">
    <location>
        <begin position="108"/>
        <end position="168"/>
    </location>
</feature>
<organism evidence="3 4">
    <name type="scientific">Streptomyces cinnamoneus</name>
    <name type="common">Streptoverticillium cinnamoneum</name>
    <dbReference type="NCBI Taxonomy" id="53446"/>
    <lineage>
        <taxon>Bacteria</taxon>
        <taxon>Bacillati</taxon>
        <taxon>Actinomycetota</taxon>
        <taxon>Actinomycetes</taxon>
        <taxon>Kitasatosporales</taxon>
        <taxon>Streptomycetaceae</taxon>
        <taxon>Streptomyces</taxon>
        <taxon>Streptomyces cinnamoneus group</taxon>
    </lineage>
</organism>
<gene>
    <name evidence="3" type="ORF">BLA24_21335</name>
</gene>
<dbReference type="EMBL" id="NHZO01000151">
    <property type="protein sequence ID" value="PHQ50130.1"/>
    <property type="molecule type" value="Genomic_DNA"/>
</dbReference>
<evidence type="ECO:0000256" key="1">
    <source>
        <dbReference type="SAM" id="Phobius"/>
    </source>
</evidence>
<feature type="transmembrane region" description="Helical" evidence="1">
    <location>
        <begin position="65"/>
        <end position="85"/>
    </location>
</feature>
<evidence type="ECO:0000259" key="2">
    <source>
        <dbReference type="Pfam" id="PF14317"/>
    </source>
</evidence>
<accession>A0A2G1XFW2</accession>
<reference evidence="3 4" key="1">
    <citation type="journal article" date="2017" name="Biochemistry">
        <title>Identification of the Biosynthetic Pathway for the Antibiotic Bicyclomycin.</title>
        <authorList>
            <person name="Patteson J."/>
            <person name="Cai W."/>
            <person name="Johnson R.A."/>
            <person name="Santa Maria K."/>
            <person name="Li B."/>
        </authorList>
    </citation>
    <scope>NUCLEOTIDE SEQUENCE [LARGE SCALE GENOMIC DNA]</scope>
    <source>
        <strain evidence="3 4">ATCC 21532</strain>
    </source>
</reference>
<keyword evidence="1" id="KW-0812">Transmembrane</keyword>
<dbReference type="Proteomes" id="UP000222531">
    <property type="component" value="Unassembled WGS sequence"/>
</dbReference>
<sequence>MAAPVPAHADSLTFDYELTVADMRSALRARARVVRSARLQKVLLPLCYAVFAAGILVKGPEARDWPPLVICGLVAVFALVGGPVLQARSLHKALQGQGPRHTTVAAGGMAASWAHGSQSMAWSAFGRYTETKDHFVLLSPDKRGACLVILPKRALAAPGDADRLRALLDAGLPRA</sequence>
<dbReference type="InterPro" id="IPR025588">
    <property type="entry name" value="YcxB-like_C"/>
</dbReference>
<feature type="transmembrane region" description="Helical" evidence="1">
    <location>
        <begin position="42"/>
        <end position="59"/>
    </location>
</feature>
<keyword evidence="4" id="KW-1185">Reference proteome</keyword>
<comment type="caution">
    <text evidence="3">The sequence shown here is derived from an EMBL/GenBank/DDBJ whole genome shotgun (WGS) entry which is preliminary data.</text>
</comment>
<keyword evidence="1" id="KW-1133">Transmembrane helix</keyword>
<keyword evidence="1" id="KW-0472">Membrane</keyword>
<dbReference type="AlphaFoldDB" id="A0A2G1XFW2"/>
<name>A0A2G1XFW2_STRCJ</name>
<protein>
    <recommendedName>
        <fullName evidence="2">YcxB-like C-terminal domain-containing protein</fullName>
    </recommendedName>
</protein>
<proteinExistence type="predicted"/>
<evidence type="ECO:0000313" key="4">
    <source>
        <dbReference type="Proteomes" id="UP000222531"/>
    </source>
</evidence>
<dbReference type="Pfam" id="PF14317">
    <property type="entry name" value="YcxB"/>
    <property type="match status" value="1"/>
</dbReference>
<evidence type="ECO:0000313" key="3">
    <source>
        <dbReference type="EMBL" id="PHQ50130.1"/>
    </source>
</evidence>